<feature type="chain" id="PRO_5026088130" evidence="1">
    <location>
        <begin position="24"/>
        <end position="182"/>
    </location>
</feature>
<comment type="caution">
    <text evidence="3">The sequence shown here is derived from an EMBL/GenBank/DDBJ whole genome shotgun (WGS) entry which is preliminary data.</text>
</comment>
<evidence type="ECO:0000313" key="2">
    <source>
        <dbReference type="EMBL" id="GGB95214.1"/>
    </source>
</evidence>
<proteinExistence type="predicted"/>
<dbReference type="InterPro" id="IPR008914">
    <property type="entry name" value="PEBP"/>
</dbReference>
<dbReference type="Proteomes" id="UP000430634">
    <property type="component" value="Unassembled WGS sequence"/>
</dbReference>
<reference evidence="5" key="2">
    <citation type="journal article" date="2019" name="Int. J. Syst. Evol. Microbiol.">
        <title>The Global Catalogue of Microorganisms (GCM) 10K type strain sequencing project: providing services to taxonomists for standard genome sequencing and annotation.</title>
        <authorList>
            <consortium name="The Broad Institute Genomics Platform"/>
            <consortium name="The Broad Institute Genome Sequencing Center for Infectious Disease"/>
            <person name="Wu L."/>
            <person name="Ma J."/>
        </authorList>
    </citation>
    <scope>NUCLEOTIDE SEQUENCE [LARGE SCALE GENOMIC DNA]</scope>
    <source>
        <strain evidence="5">CGMCC 1.15931</strain>
    </source>
</reference>
<dbReference type="PANTHER" id="PTHR30289:SF1">
    <property type="entry name" value="PEBP (PHOSPHATIDYLETHANOLAMINE-BINDING PROTEIN) FAMILY PROTEIN"/>
    <property type="match status" value="1"/>
</dbReference>
<dbReference type="EMBL" id="WNKZ01000029">
    <property type="protein sequence ID" value="MTV53466.1"/>
    <property type="molecule type" value="Genomic_DNA"/>
</dbReference>
<dbReference type="InterPro" id="IPR036610">
    <property type="entry name" value="PEBP-like_sf"/>
</dbReference>
<gene>
    <name evidence="2" type="primary">ybcL</name>
    <name evidence="2" type="ORF">GCM10011572_16490</name>
    <name evidence="3" type="ORF">GM672_12085</name>
</gene>
<dbReference type="Gene3D" id="3.90.280.10">
    <property type="entry name" value="PEBP-like"/>
    <property type="match status" value="1"/>
</dbReference>
<keyword evidence="1" id="KW-0732">Signal</keyword>
<dbReference type="Proteomes" id="UP000622638">
    <property type="component" value="Unassembled WGS sequence"/>
</dbReference>
<sequence>MNKGVNKAFCTAALLALTAGAQALELRSTELADGDTLPARQVYRGFGCAGDNVSPQLAWRDAPAGTKSFVVTAYDPDAPTGSGWWHWVVYDLPATVTALPGGAGKQGSLPAGARHGRNDYGTHDFGGACPPAGDKAHRYIFTVHALKVEKLDVPADASPALIGFMTHANSLGSAALTVRYGR</sequence>
<evidence type="ECO:0000313" key="4">
    <source>
        <dbReference type="Proteomes" id="UP000430634"/>
    </source>
</evidence>
<organism evidence="3 4">
    <name type="scientific">Pseudoduganella buxea</name>
    <dbReference type="NCBI Taxonomy" id="1949069"/>
    <lineage>
        <taxon>Bacteria</taxon>
        <taxon>Pseudomonadati</taxon>
        <taxon>Pseudomonadota</taxon>
        <taxon>Betaproteobacteria</taxon>
        <taxon>Burkholderiales</taxon>
        <taxon>Oxalobacteraceae</taxon>
        <taxon>Telluria group</taxon>
        <taxon>Pseudoduganella</taxon>
    </lineage>
</organism>
<evidence type="ECO:0000313" key="3">
    <source>
        <dbReference type="EMBL" id="MTV53466.1"/>
    </source>
</evidence>
<dbReference type="AlphaFoldDB" id="A0A6I3SY17"/>
<keyword evidence="5" id="KW-1185">Reference proteome</keyword>
<reference evidence="3 4" key="3">
    <citation type="submission" date="2019-11" db="EMBL/GenBank/DDBJ databases">
        <title>Type strains purchased from KCTC, JCM and DSMZ.</title>
        <authorList>
            <person name="Lu H."/>
        </authorList>
    </citation>
    <scope>NUCLEOTIDE SEQUENCE [LARGE SCALE GENOMIC DNA]</scope>
    <source>
        <strain evidence="3 4">KCTC 52429</strain>
    </source>
</reference>
<dbReference type="EMBL" id="BMKG01000005">
    <property type="protein sequence ID" value="GGB95214.1"/>
    <property type="molecule type" value="Genomic_DNA"/>
</dbReference>
<reference evidence="2" key="4">
    <citation type="submission" date="2024-05" db="EMBL/GenBank/DDBJ databases">
        <authorList>
            <person name="Sun Q."/>
            <person name="Zhou Y."/>
        </authorList>
    </citation>
    <scope>NUCLEOTIDE SEQUENCE</scope>
    <source>
        <strain evidence="2">CGMCC 1.15931</strain>
    </source>
</reference>
<dbReference type="PANTHER" id="PTHR30289">
    <property type="entry name" value="UNCHARACTERIZED PROTEIN YBCL-RELATED"/>
    <property type="match status" value="1"/>
</dbReference>
<dbReference type="InterPro" id="IPR005247">
    <property type="entry name" value="YbhB_YbcL/LppC-like"/>
</dbReference>
<dbReference type="CDD" id="cd00865">
    <property type="entry name" value="PEBP_bact_arch"/>
    <property type="match status" value="1"/>
</dbReference>
<dbReference type="OrthoDB" id="9770043at2"/>
<dbReference type="SUPFAM" id="SSF49777">
    <property type="entry name" value="PEBP-like"/>
    <property type="match status" value="1"/>
</dbReference>
<dbReference type="NCBIfam" id="TIGR00481">
    <property type="entry name" value="YbhB/YbcL family Raf kinase inhibitor-like protein"/>
    <property type="match status" value="1"/>
</dbReference>
<protein>
    <submittedName>
        <fullName evidence="2">Phosphatidylethanolamine-binding protein YbcL</fullName>
    </submittedName>
    <submittedName>
        <fullName evidence="3">YbhB/YbcL family Raf kinase inhibitor-like protein</fullName>
    </submittedName>
</protein>
<name>A0A6I3SY17_9BURK</name>
<dbReference type="Pfam" id="PF01161">
    <property type="entry name" value="PBP"/>
    <property type="match status" value="1"/>
</dbReference>
<evidence type="ECO:0000313" key="5">
    <source>
        <dbReference type="Proteomes" id="UP000622638"/>
    </source>
</evidence>
<feature type="signal peptide" evidence="1">
    <location>
        <begin position="1"/>
        <end position="23"/>
    </location>
</feature>
<accession>A0A6I3SY17</accession>
<dbReference type="RefSeq" id="WP_155470776.1">
    <property type="nucleotide sequence ID" value="NZ_BMKG01000005.1"/>
</dbReference>
<reference evidence="2" key="1">
    <citation type="journal article" date="2014" name="Int. J. Syst. Evol. Microbiol.">
        <title>Complete genome of a new Firmicutes species belonging to the dominant human colonic microbiota ('Ruminococcus bicirculans') reveals two chromosomes and a selective capacity to utilize plant glucans.</title>
        <authorList>
            <consortium name="NISC Comparative Sequencing Program"/>
            <person name="Wegmann U."/>
            <person name="Louis P."/>
            <person name="Goesmann A."/>
            <person name="Henrissat B."/>
            <person name="Duncan S.H."/>
            <person name="Flint H.J."/>
        </authorList>
    </citation>
    <scope>NUCLEOTIDE SEQUENCE</scope>
    <source>
        <strain evidence="2">CGMCC 1.15931</strain>
    </source>
</reference>
<evidence type="ECO:0000256" key="1">
    <source>
        <dbReference type="SAM" id="SignalP"/>
    </source>
</evidence>